<evidence type="ECO:0000313" key="2">
    <source>
        <dbReference type="Proteomes" id="UP000564536"/>
    </source>
</evidence>
<sequence length="249" mass="28504">MSGKKESYKVKIWINGVEKELETKIKINLEEIPSEASKYYSEENGMICINEKFFDDSRKVPPDSRFIIDIDCKGVITNAKIGDSNPKLNKYIFLVLESPHRDEYTWKSECLTPSKPAQGTTGMRIEENLEYVLMAINPKLGNSLEVGKYEVILINPVPFQASLGSLYTGEIQGELRNEIWTLLWKDTKCKDEFLGTIAKKQQDVKLIINSCTIQLQKHVQQALTEPNKGYQIVKMRHPSQWNLGIDFTP</sequence>
<name>A0A841Z8S7_9LIST</name>
<dbReference type="Proteomes" id="UP000564536">
    <property type="component" value="Unassembled WGS sequence"/>
</dbReference>
<dbReference type="RefSeq" id="WP_185426996.1">
    <property type="nucleotide sequence ID" value="NZ_JAARRL010000025.1"/>
</dbReference>
<reference evidence="1 2" key="1">
    <citation type="submission" date="2020-03" db="EMBL/GenBank/DDBJ databases">
        <title>Soil Listeria distribution.</title>
        <authorList>
            <person name="Liao J."/>
            <person name="Wiedmann M."/>
        </authorList>
    </citation>
    <scope>NUCLEOTIDE SEQUENCE [LARGE SCALE GENOMIC DNA]</scope>
    <source>
        <strain evidence="1 2">FSL L7-1523</strain>
    </source>
</reference>
<accession>A0A841Z8S7</accession>
<dbReference type="EMBL" id="JAARRL010000025">
    <property type="protein sequence ID" value="MBC1501594.1"/>
    <property type="molecule type" value="Genomic_DNA"/>
</dbReference>
<evidence type="ECO:0000313" key="1">
    <source>
        <dbReference type="EMBL" id="MBC1501594.1"/>
    </source>
</evidence>
<proteinExistence type="predicted"/>
<dbReference type="AlphaFoldDB" id="A0A841Z8S7"/>
<organism evidence="1 2">
    <name type="scientific">Listeria weihenstephanensis</name>
    <dbReference type="NCBI Taxonomy" id="1006155"/>
    <lineage>
        <taxon>Bacteria</taxon>
        <taxon>Bacillati</taxon>
        <taxon>Bacillota</taxon>
        <taxon>Bacilli</taxon>
        <taxon>Bacillales</taxon>
        <taxon>Listeriaceae</taxon>
        <taxon>Listeria</taxon>
    </lineage>
</organism>
<comment type="caution">
    <text evidence="1">The sequence shown here is derived from an EMBL/GenBank/DDBJ whole genome shotgun (WGS) entry which is preliminary data.</text>
</comment>
<protein>
    <submittedName>
        <fullName evidence="1">Uncharacterized protein</fullName>
    </submittedName>
</protein>
<gene>
    <name evidence="1" type="ORF">HB943_13385</name>
</gene>